<dbReference type="Proteomes" id="UP000006230">
    <property type="component" value="Unassembled WGS sequence"/>
</dbReference>
<name>Q0FI82_SALBH</name>
<keyword evidence="3" id="KW-1185">Reference proteome</keyword>
<dbReference type="EMBL" id="AATQ01000032">
    <property type="protein sequence ID" value="EAU45074.1"/>
    <property type="molecule type" value="Genomic_DNA"/>
</dbReference>
<protein>
    <submittedName>
        <fullName evidence="1">Uncharacterized protein</fullName>
    </submittedName>
</protein>
<dbReference type="EMBL" id="AATQ01000061">
    <property type="protein sequence ID" value="EAU43934.1"/>
    <property type="molecule type" value="Genomic_DNA"/>
</dbReference>
<accession>Q0FI82</accession>
<evidence type="ECO:0000313" key="3">
    <source>
        <dbReference type="Proteomes" id="UP000006230"/>
    </source>
</evidence>
<dbReference type="STRING" id="314265.R2601_22846"/>
<sequence>MRDRLEAALEGNLVDFMAEELDLTERAVTSGVHGRADRLKAALRQDVISGGLGRRVARSWQSKNYPTHGASLGAAAYVYTKAETLIEAFDAGVTIKSRDGFWLAIPTPSAPKRGMGRKRINPSNFPEHRFGPLRFVYRPQGASLLVVDNQRQTKAGNYTLSRSKRALSSGNGLSTVPMFWLIPQARLRRRLNVGAVTRTVAAGLAGDIDAAFKTTRRRRLR</sequence>
<dbReference type="HOGENOM" id="CLU_088242_0_0_5"/>
<dbReference type="Pfam" id="PF20039">
    <property type="entry name" value="DUF6441"/>
    <property type="match status" value="1"/>
</dbReference>
<proteinExistence type="predicted"/>
<comment type="caution">
    <text evidence="1">The sequence shown here is derived from an EMBL/GenBank/DDBJ whole genome shotgun (WGS) entry which is preliminary data.</text>
</comment>
<evidence type="ECO:0000313" key="1">
    <source>
        <dbReference type="EMBL" id="EAU43934.1"/>
    </source>
</evidence>
<gene>
    <name evidence="2" type="ORF">R2601_22846</name>
    <name evidence="1" type="ORF">R2601_23985</name>
</gene>
<dbReference type="InterPro" id="IPR045622">
    <property type="entry name" value="DUF6441"/>
</dbReference>
<evidence type="ECO:0000313" key="2">
    <source>
        <dbReference type="EMBL" id="EAU45074.1"/>
    </source>
</evidence>
<dbReference type="RefSeq" id="WP_007799792.1">
    <property type="nucleotide sequence ID" value="NZ_DS022276.1"/>
</dbReference>
<reference evidence="1 3" key="1">
    <citation type="journal article" date="2010" name="J. Bacteriol.">
        <title>Genome sequences of Pelagibaca bermudensis HTCC2601T and Maritimibacter alkaliphilus HTCC2654T, the type strains of two marine Roseobacter genera.</title>
        <authorList>
            <person name="Thrash J.C."/>
            <person name="Cho J.C."/>
            <person name="Ferriera S."/>
            <person name="Johnson J."/>
            <person name="Vergin K.L."/>
            <person name="Giovannoni S.J."/>
        </authorList>
    </citation>
    <scope>NUCLEOTIDE SEQUENCE [LARGE SCALE GENOMIC DNA]</scope>
    <source>
        <strain evidence="3">DSM 26914 / JCM 13377 / KCTC 12554 / HTCC2601</strain>
        <strain evidence="1">HTCC2601</strain>
    </source>
</reference>
<dbReference type="OrthoDB" id="7571212at2"/>
<dbReference type="AlphaFoldDB" id="Q0FI82"/>
<organism evidence="1 3">
    <name type="scientific">Salipiger bermudensis (strain DSM 26914 / JCM 13377 / KCTC 12554 / HTCC2601)</name>
    <name type="common">Pelagibaca bermudensis</name>
    <dbReference type="NCBI Taxonomy" id="314265"/>
    <lineage>
        <taxon>Bacteria</taxon>
        <taxon>Pseudomonadati</taxon>
        <taxon>Pseudomonadota</taxon>
        <taxon>Alphaproteobacteria</taxon>
        <taxon>Rhodobacterales</taxon>
        <taxon>Roseobacteraceae</taxon>
        <taxon>Salipiger</taxon>
    </lineage>
</organism>
<dbReference type="eggNOG" id="ENOG502Z85X">
    <property type="taxonomic scope" value="Bacteria"/>
</dbReference>